<evidence type="ECO:0000313" key="3">
    <source>
        <dbReference type="Proteomes" id="UP000739538"/>
    </source>
</evidence>
<protein>
    <submittedName>
        <fullName evidence="2">Uncharacterized protein</fullName>
    </submittedName>
</protein>
<dbReference type="EMBL" id="JAGQHS010000008">
    <property type="protein sequence ID" value="MCA9754707.1"/>
    <property type="molecule type" value="Genomic_DNA"/>
</dbReference>
<keyword evidence="1" id="KW-0732">Signal</keyword>
<feature type="signal peptide" evidence="1">
    <location>
        <begin position="1"/>
        <end position="27"/>
    </location>
</feature>
<sequence length="165" mass="17997">MLQTRRLPWSVATSLALFWGASIAAFAQSSARVEVDMFVPPIQKLEILSPILVMPTLTVAELAPGFVRLPQPIDLSVWSNTEWELSVRLADVKTPDVNELHRLLCSVNGSAPRSLGDDWQVIAKGQKGADLPVSLELRVPFGKRGGPLPGVQELSLDYRLSSAGR</sequence>
<reference evidence="2" key="1">
    <citation type="submission" date="2020-04" db="EMBL/GenBank/DDBJ databases">
        <authorList>
            <person name="Zhang T."/>
        </authorList>
    </citation>
    <scope>NUCLEOTIDE SEQUENCE</scope>
    <source>
        <strain evidence="2">HKST-UBA02</strain>
    </source>
</reference>
<gene>
    <name evidence="2" type="ORF">KDA27_02815</name>
</gene>
<dbReference type="AlphaFoldDB" id="A0A956N9K6"/>
<name>A0A956N9K6_UNCEI</name>
<comment type="caution">
    <text evidence="2">The sequence shown here is derived from an EMBL/GenBank/DDBJ whole genome shotgun (WGS) entry which is preliminary data.</text>
</comment>
<feature type="chain" id="PRO_5037808566" evidence="1">
    <location>
        <begin position="28"/>
        <end position="165"/>
    </location>
</feature>
<dbReference type="Proteomes" id="UP000739538">
    <property type="component" value="Unassembled WGS sequence"/>
</dbReference>
<evidence type="ECO:0000256" key="1">
    <source>
        <dbReference type="SAM" id="SignalP"/>
    </source>
</evidence>
<accession>A0A956N9K6</accession>
<reference evidence="2" key="2">
    <citation type="journal article" date="2021" name="Microbiome">
        <title>Successional dynamics and alternative stable states in a saline activated sludge microbial community over 9 years.</title>
        <authorList>
            <person name="Wang Y."/>
            <person name="Ye J."/>
            <person name="Ju F."/>
            <person name="Liu L."/>
            <person name="Boyd J.A."/>
            <person name="Deng Y."/>
            <person name="Parks D.H."/>
            <person name="Jiang X."/>
            <person name="Yin X."/>
            <person name="Woodcroft B.J."/>
            <person name="Tyson G.W."/>
            <person name="Hugenholtz P."/>
            <person name="Polz M.F."/>
            <person name="Zhang T."/>
        </authorList>
    </citation>
    <scope>NUCLEOTIDE SEQUENCE</scope>
    <source>
        <strain evidence="2">HKST-UBA02</strain>
    </source>
</reference>
<organism evidence="2 3">
    <name type="scientific">Eiseniibacteriota bacterium</name>
    <dbReference type="NCBI Taxonomy" id="2212470"/>
    <lineage>
        <taxon>Bacteria</taxon>
        <taxon>Candidatus Eiseniibacteriota</taxon>
    </lineage>
</organism>
<proteinExistence type="predicted"/>
<evidence type="ECO:0000313" key="2">
    <source>
        <dbReference type="EMBL" id="MCA9754707.1"/>
    </source>
</evidence>